<dbReference type="Gene3D" id="3.40.50.11740">
    <property type="entry name" value="HypD, alpha/beta domain 2"/>
    <property type="match status" value="2"/>
</dbReference>
<dbReference type="PANTHER" id="PTHR30149:SF0">
    <property type="entry name" value="HYDROGENASE MATURATION FACTOR HYPD"/>
    <property type="match status" value="1"/>
</dbReference>
<dbReference type="PIRSF" id="PIRSF005622">
    <property type="entry name" value="Hydrgn_mat_hypD"/>
    <property type="match status" value="1"/>
</dbReference>
<dbReference type="Gene3D" id="6.10.20.100">
    <property type="match status" value="1"/>
</dbReference>
<dbReference type="InterPro" id="IPR042244">
    <property type="entry name" value="HypD_2_sf"/>
</dbReference>
<dbReference type="InterPro" id="IPR042243">
    <property type="entry name" value="HypD_1"/>
</dbReference>
<dbReference type="InterPro" id="IPR002780">
    <property type="entry name" value="Hyd_form_HypD"/>
</dbReference>
<dbReference type="RefSeq" id="WP_250861850.1">
    <property type="nucleotide sequence ID" value="NZ_JAGSOJ010000007.1"/>
</dbReference>
<keyword evidence="5" id="KW-1185">Reference proteome</keyword>
<gene>
    <name evidence="4" type="primary">hypD</name>
    <name evidence="4" type="ORF">KDK92_23420</name>
</gene>
<dbReference type="Pfam" id="PF01924">
    <property type="entry name" value="HypD"/>
    <property type="match status" value="1"/>
</dbReference>
<evidence type="ECO:0000256" key="3">
    <source>
        <dbReference type="ARBA" id="ARBA00023004"/>
    </source>
</evidence>
<dbReference type="GO" id="GO:0070025">
    <property type="term" value="F:carbon monoxide binding"/>
    <property type="evidence" value="ECO:0007669"/>
    <property type="project" value="TreeGrafter"/>
</dbReference>
<evidence type="ECO:0000256" key="2">
    <source>
        <dbReference type="ARBA" id="ARBA00022723"/>
    </source>
</evidence>
<dbReference type="Proteomes" id="UP001056429">
    <property type="component" value="Unassembled WGS sequence"/>
</dbReference>
<evidence type="ECO:0000313" key="4">
    <source>
        <dbReference type="EMBL" id="MCM1992677.1"/>
    </source>
</evidence>
<keyword evidence="3" id="KW-0408">Iron</keyword>
<dbReference type="GO" id="GO:0051539">
    <property type="term" value="F:4 iron, 4 sulfur cluster binding"/>
    <property type="evidence" value="ECO:0007669"/>
    <property type="project" value="TreeGrafter"/>
</dbReference>
<dbReference type="AlphaFoldDB" id="A0A9J6PCL5"/>
<organism evidence="4 5">
    <name type="scientific">Oceanirhabdus seepicola</name>
    <dbReference type="NCBI Taxonomy" id="2828781"/>
    <lineage>
        <taxon>Bacteria</taxon>
        <taxon>Bacillati</taxon>
        <taxon>Bacillota</taxon>
        <taxon>Clostridia</taxon>
        <taxon>Eubacteriales</taxon>
        <taxon>Clostridiaceae</taxon>
        <taxon>Oceanirhabdus</taxon>
    </lineage>
</organism>
<name>A0A9J6PCL5_9CLOT</name>
<evidence type="ECO:0000313" key="5">
    <source>
        <dbReference type="Proteomes" id="UP001056429"/>
    </source>
</evidence>
<evidence type="ECO:0000256" key="1">
    <source>
        <dbReference type="ARBA" id="ARBA00007888"/>
    </source>
</evidence>
<reference evidence="4" key="1">
    <citation type="journal article" date="2021" name="mSystems">
        <title>Bacteria and Archaea Synergistically Convert Glycine Betaine to Biogenic Methane in the Formosa Cold Seep of the South China Sea.</title>
        <authorList>
            <person name="Li L."/>
            <person name="Zhang W."/>
            <person name="Zhang S."/>
            <person name="Song L."/>
            <person name="Sun Q."/>
            <person name="Zhang H."/>
            <person name="Xiang H."/>
            <person name="Dong X."/>
        </authorList>
    </citation>
    <scope>NUCLEOTIDE SEQUENCE</scope>
    <source>
        <strain evidence="4">ZWT</strain>
    </source>
</reference>
<accession>A0A9J6PCL5</accession>
<proteinExistence type="inferred from homology"/>
<comment type="similarity">
    <text evidence="1">Belongs to the HypD family.</text>
</comment>
<dbReference type="PANTHER" id="PTHR30149">
    <property type="entry name" value="HYDROGENASE PROTEIN ASSEMBLY PROTEIN HYPD"/>
    <property type="match status" value="1"/>
</dbReference>
<dbReference type="GO" id="GO:0005506">
    <property type="term" value="F:iron ion binding"/>
    <property type="evidence" value="ECO:0007669"/>
    <property type="project" value="TreeGrafter"/>
</dbReference>
<reference evidence="4" key="2">
    <citation type="submission" date="2021-04" db="EMBL/GenBank/DDBJ databases">
        <authorList>
            <person name="Dong X."/>
        </authorList>
    </citation>
    <scope>NUCLEOTIDE SEQUENCE</scope>
    <source>
        <strain evidence="4">ZWT</strain>
    </source>
</reference>
<keyword evidence="2" id="KW-0479">Metal-binding</keyword>
<comment type="caution">
    <text evidence="4">The sequence shown here is derived from an EMBL/GenBank/DDBJ whole genome shotgun (WGS) entry which is preliminary data.</text>
</comment>
<protein>
    <submittedName>
        <fullName evidence="4">Hydrogenase formation protein HypD</fullName>
    </submittedName>
</protein>
<dbReference type="GO" id="GO:0051604">
    <property type="term" value="P:protein maturation"/>
    <property type="evidence" value="ECO:0007669"/>
    <property type="project" value="TreeGrafter"/>
</dbReference>
<sequence>MDQNIERMLREINTLEKKVNIMEVCGTHTMSICKNGIREIITENINLISGPGCPVCVTDNGHIDFIYELALKENIIITTYGDMIRVPGSNPEISLGKAKGMGADVRIIYSSIDAVEIALKNPDKLVVFLGIGFETTIPATAAAILEADIRGIDNFKVFSVHKLVEPVMKAVLSNEELNVDGFIIPGHVATITGVKGFEFLENYDCYSSIVGFKGEEVIYGLFQMIQNIKNGNKKVGNAYKSIVSKEGNKVAMELYNEILEPRDDVWRGIGCIPNSGMKIKEKWSKYDIEESFPYKEDKNRKISPCKCGEVLIGKIKPKECPLFGNGCNPINPIGPCMVSSEGSCAAYYKYNT</sequence>
<dbReference type="NCBIfam" id="TIGR00075">
    <property type="entry name" value="hypD"/>
    <property type="match status" value="1"/>
</dbReference>
<dbReference type="EMBL" id="JAGSOJ010000007">
    <property type="protein sequence ID" value="MCM1992677.1"/>
    <property type="molecule type" value="Genomic_DNA"/>
</dbReference>